<accession>A0ACC0NDZ2</accession>
<evidence type="ECO:0000313" key="1">
    <source>
        <dbReference type="EMBL" id="KAI8551527.1"/>
    </source>
</evidence>
<comment type="caution">
    <text evidence="1">The sequence shown here is derived from an EMBL/GenBank/DDBJ whole genome shotgun (WGS) entry which is preliminary data.</text>
</comment>
<reference evidence="1" key="1">
    <citation type="submission" date="2022-02" db="EMBL/GenBank/DDBJ databases">
        <title>Plant Genome Project.</title>
        <authorList>
            <person name="Zhang R.-G."/>
        </authorList>
    </citation>
    <scope>NUCLEOTIDE SEQUENCE</scope>
    <source>
        <strain evidence="1">AT1</strain>
    </source>
</reference>
<dbReference type="EMBL" id="CM046393">
    <property type="protein sequence ID" value="KAI8551527.1"/>
    <property type="molecule type" value="Genomic_DNA"/>
</dbReference>
<gene>
    <name evidence="1" type="ORF">RHMOL_Rhmol06G0193800</name>
</gene>
<proteinExistence type="predicted"/>
<name>A0ACC0NDZ2_RHOML</name>
<organism evidence="1 2">
    <name type="scientific">Rhododendron molle</name>
    <name type="common">Chinese azalea</name>
    <name type="synonym">Azalea mollis</name>
    <dbReference type="NCBI Taxonomy" id="49168"/>
    <lineage>
        <taxon>Eukaryota</taxon>
        <taxon>Viridiplantae</taxon>
        <taxon>Streptophyta</taxon>
        <taxon>Embryophyta</taxon>
        <taxon>Tracheophyta</taxon>
        <taxon>Spermatophyta</taxon>
        <taxon>Magnoliopsida</taxon>
        <taxon>eudicotyledons</taxon>
        <taxon>Gunneridae</taxon>
        <taxon>Pentapetalae</taxon>
        <taxon>asterids</taxon>
        <taxon>Ericales</taxon>
        <taxon>Ericaceae</taxon>
        <taxon>Ericoideae</taxon>
        <taxon>Rhodoreae</taxon>
        <taxon>Rhododendron</taxon>
    </lineage>
</organism>
<protein>
    <submittedName>
        <fullName evidence="1">Uncharacterized protein</fullName>
    </submittedName>
</protein>
<sequence length="165" mass="18868">MALQAFMNVVIGVCRLYLFITSTFRPRRPELSLNPDFYQTHINNINRLVRAMASNDVEVVEVEGPTKAKRRSWRKTEEDALMKCMLSEAAERWKAEMASKRVTSPTWRRSYTKCSRGATLRQTPTLTPRSILKRPKACTGSLSGTLKIGKPYLARIRLRGQPPKI</sequence>
<dbReference type="Proteomes" id="UP001062846">
    <property type="component" value="Chromosome 6"/>
</dbReference>
<keyword evidence="2" id="KW-1185">Reference proteome</keyword>
<evidence type="ECO:0000313" key="2">
    <source>
        <dbReference type="Proteomes" id="UP001062846"/>
    </source>
</evidence>